<gene>
    <name evidence="1" type="ORF">HJC23_011588</name>
</gene>
<dbReference type="Gene3D" id="3.30.1330.40">
    <property type="entry name" value="RutC-like"/>
    <property type="match status" value="1"/>
</dbReference>
<dbReference type="PANTHER" id="PTHR47328:SF1">
    <property type="entry name" value="RUTC FAMILY PROTEIN YOAB"/>
    <property type="match status" value="1"/>
</dbReference>
<protein>
    <submittedName>
        <fullName evidence="1">Uncharacterized protein</fullName>
    </submittedName>
</protein>
<dbReference type="EMBL" id="JABMIG020000016">
    <property type="protein sequence ID" value="KAL3802965.1"/>
    <property type="molecule type" value="Genomic_DNA"/>
</dbReference>
<comment type="caution">
    <text evidence="1">The sequence shown here is derived from an EMBL/GenBank/DDBJ whole genome shotgun (WGS) entry which is preliminary data.</text>
</comment>
<dbReference type="InterPro" id="IPR035709">
    <property type="entry name" value="YoaB-like"/>
</dbReference>
<sequence>MITHLPRSIARVSSAARCQAFFSTTHTLNTGIQRIGTDVLPPMSQAVIHNNIVYLSGQVDATADDVVGQTKNVLAKVDTYLKEAGTDKSKLLTSSIWLKDIDRDFGAMNEVWNAWIDPNNKPVRATTQASLANPKMLVEIQVTAVKD</sequence>
<accession>A0ABD3QXY9</accession>
<organism evidence="1 2">
    <name type="scientific">Cyclotella cryptica</name>
    <dbReference type="NCBI Taxonomy" id="29204"/>
    <lineage>
        <taxon>Eukaryota</taxon>
        <taxon>Sar</taxon>
        <taxon>Stramenopiles</taxon>
        <taxon>Ochrophyta</taxon>
        <taxon>Bacillariophyta</taxon>
        <taxon>Coscinodiscophyceae</taxon>
        <taxon>Thalassiosirophycidae</taxon>
        <taxon>Stephanodiscales</taxon>
        <taxon>Stephanodiscaceae</taxon>
        <taxon>Cyclotella</taxon>
    </lineage>
</organism>
<dbReference type="Pfam" id="PF01042">
    <property type="entry name" value="Ribonuc_L-PSP"/>
    <property type="match status" value="1"/>
</dbReference>
<dbReference type="InterPro" id="IPR035959">
    <property type="entry name" value="RutC-like_sf"/>
</dbReference>
<keyword evidence="2" id="KW-1185">Reference proteome</keyword>
<evidence type="ECO:0000313" key="1">
    <source>
        <dbReference type="EMBL" id="KAL3802965.1"/>
    </source>
</evidence>
<dbReference type="CDD" id="cd06150">
    <property type="entry name" value="YjgF_YER057c_UK114_like_2"/>
    <property type="match status" value="1"/>
</dbReference>
<reference evidence="1 2" key="1">
    <citation type="journal article" date="2020" name="G3 (Bethesda)">
        <title>Improved Reference Genome for Cyclotella cryptica CCMP332, a Model for Cell Wall Morphogenesis, Salinity Adaptation, and Lipid Production in Diatoms (Bacillariophyta).</title>
        <authorList>
            <person name="Roberts W.R."/>
            <person name="Downey K.M."/>
            <person name="Ruck E.C."/>
            <person name="Traller J.C."/>
            <person name="Alverson A.J."/>
        </authorList>
    </citation>
    <scope>NUCLEOTIDE SEQUENCE [LARGE SCALE GENOMIC DNA]</scope>
    <source>
        <strain evidence="1 2">CCMP332</strain>
    </source>
</reference>
<proteinExistence type="predicted"/>
<dbReference type="SUPFAM" id="SSF55298">
    <property type="entry name" value="YjgF-like"/>
    <property type="match status" value="1"/>
</dbReference>
<dbReference type="AlphaFoldDB" id="A0ABD3QXY9"/>
<evidence type="ECO:0000313" key="2">
    <source>
        <dbReference type="Proteomes" id="UP001516023"/>
    </source>
</evidence>
<dbReference type="PANTHER" id="PTHR47328">
    <property type="match status" value="1"/>
</dbReference>
<dbReference type="InterPro" id="IPR006175">
    <property type="entry name" value="YjgF/YER057c/UK114"/>
</dbReference>
<dbReference type="Proteomes" id="UP001516023">
    <property type="component" value="Unassembled WGS sequence"/>
</dbReference>
<name>A0ABD3QXY9_9STRA</name>